<dbReference type="Pfam" id="PF20335">
    <property type="entry name" value="DUF6630"/>
    <property type="match status" value="1"/>
</dbReference>
<evidence type="ECO:0000259" key="1">
    <source>
        <dbReference type="Pfam" id="PF20335"/>
    </source>
</evidence>
<protein>
    <recommendedName>
        <fullName evidence="1">DUF6630 domain-containing protein</fullName>
    </recommendedName>
</protein>
<dbReference type="InterPro" id="IPR046582">
    <property type="entry name" value="DUF6630"/>
</dbReference>
<dbReference type="Proteomes" id="UP000198606">
    <property type="component" value="Unassembled WGS sequence"/>
</dbReference>
<accession>A0A1G7XB85</accession>
<organism evidence="2 3">
    <name type="scientific">Phytopseudomonas flavescens</name>
    <dbReference type="NCBI Taxonomy" id="29435"/>
    <lineage>
        <taxon>Bacteria</taxon>
        <taxon>Pseudomonadati</taxon>
        <taxon>Pseudomonadota</taxon>
        <taxon>Gammaproteobacteria</taxon>
        <taxon>Pseudomonadales</taxon>
        <taxon>Pseudomonadaceae</taxon>
        <taxon>Phytopseudomonas</taxon>
    </lineage>
</organism>
<feature type="domain" description="DUF6630" evidence="1">
    <location>
        <begin position="131"/>
        <end position="188"/>
    </location>
</feature>
<name>A0A1G7XB85_9GAMM</name>
<sequence length="192" mass="21533">MGLWNRLFGGRFSMPAPEQTDLSDSECFKALRPDLPDQRRALKAFVEALLGRLPEAERDRLVRRIIRKLNKGECTSTAVYQGLIDDHRGQKLAHLTLMACDIRGLDTFEYLAPYLVRAAGISIPYIYSNANGLPLNEILSEFDCWLQPHGLRYLHMDTGGDEYAGFIVGQAQIAHLIELAKAADIPVSLQSF</sequence>
<dbReference type="AlphaFoldDB" id="A0A1G7XB85"/>
<proteinExistence type="predicted"/>
<gene>
    <name evidence="2" type="ORF">SAMN05216588_10149</name>
</gene>
<evidence type="ECO:0000313" key="2">
    <source>
        <dbReference type="EMBL" id="SDG81337.1"/>
    </source>
</evidence>
<reference evidence="2 3" key="1">
    <citation type="submission" date="2016-10" db="EMBL/GenBank/DDBJ databases">
        <authorList>
            <person name="de Groot N.N."/>
        </authorList>
    </citation>
    <scope>NUCLEOTIDE SEQUENCE [LARGE SCALE GENOMIC DNA]</scope>
    <source>
        <strain evidence="2 3">LMG 18387</strain>
    </source>
</reference>
<evidence type="ECO:0000313" key="3">
    <source>
        <dbReference type="Proteomes" id="UP000198606"/>
    </source>
</evidence>
<dbReference type="EMBL" id="FNDG01000001">
    <property type="protein sequence ID" value="SDG81337.1"/>
    <property type="molecule type" value="Genomic_DNA"/>
</dbReference>